<dbReference type="EMBL" id="JACJKY010000014">
    <property type="protein sequence ID" value="MBM6921293.1"/>
    <property type="molecule type" value="Genomic_DNA"/>
</dbReference>
<reference evidence="4" key="1">
    <citation type="submission" date="2020-08" db="EMBL/GenBank/DDBJ databases">
        <authorList>
            <person name="Cejkova D."/>
            <person name="Kubasova T."/>
            <person name="Jahodarova E."/>
            <person name="Rychlik I."/>
        </authorList>
    </citation>
    <scope>NUCLEOTIDE SEQUENCE</scope>
    <source>
        <strain evidence="4">An559</strain>
    </source>
</reference>
<dbReference type="InterPro" id="IPR055396">
    <property type="entry name" value="DUF7088"/>
</dbReference>
<evidence type="ECO:0000313" key="5">
    <source>
        <dbReference type="Proteomes" id="UP000774750"/>
    </source>
</evidence>
<accession>A0A938X7E0</accession>
<feature type="domain" description="DUF7088" evidence="3">
    <location>
        <begin position="50"/>
        <end position="130"/>
    </location>
</feature>
<keyword evidence="1" id="KW-0812">Transmembrane</keyword>
<evidence type="ECO:0000313" key="4">
    <source>
        <dbReference type="EMBL" id="MBM6921293.1"/>
    </source>
</evidence>
<dbReference type="Pfam" id="PF09822">
    <property type="entry name" value="ABC_transp_aux"/>
    <property type="match status" value="1"/>
</dbReference>
<sequence length="483" mass="53082">MKNIFKMRRFKFGTLATVITAAFIVAVILINVIAGLLLERFPLTIDLTSDQRFNLTQESIDFVNEITEDVKLTVLAEETEFESSGTYYKQIYEILKAYDTHSSKVSLEFRSLKKNPGIADEYPEETLAEGDIIVSTSKRYKYVASSSLISVSQSTYGTQTYSSQAEQVITSSIMYVTESNVTKAALITGLEGVDVSGLTELLKSNIYDVEEVDIFTGELSDEYDVAILPQPKTDLTTEQAEKLAAYLDNNGEFGKTLLFVAADVTPGDVLKNFLADWGIEMQSGFVYETDSSQVLQSGYIHFTSVADETINNEMSSSGLPIISAYGVPINTLFETSGNRTTTVLLSSNESTIFVPFDAFNEGSDFDFAAQEQKVQNLIVKGSKSRSVDNEAITSNVIAFGSAQMLAQQALTYGGYGNGDFVITAVNQTCGKDTPVKILPVDLSYDTITITESELQMYGIIFIGAIPVIVFVIGIVIFIRRRHL</sequence>
<feature type="transmembrane region" description="Helical" evidence="1">
    <location>
        <begin position="456"/>
        <end position="478"/>
    </location>
</feature>
<organism evidence="4 5">
    <name type="scientific">Merdimmobilis hominis</name>
    <dbReference type="NCBI Taxonomy" id="2897707"/>
    <lineage>
        <taxon>Bacteria</taxon>
        <taxon>Bacillati</taxon>
        <taxon>Bacillota</taxon>
        <taxon>Clostridia</taxon>
        <taxon>Eubacteriales</taxon>
        <taxon>Oscillospiraceae</taxon>
        <taxon>Merdimmobilis</taxon>
    </lineage>
</organism>
<feature type="transmembrane region" description="Helical" evidence="1">
    <location>
        <begin position="12"/>
        <end position="38"/>
    </location>
</feature>
<dbReference type="Proteomes" id="UP000774750">
    <property type="component" value="Unassembled WGS sequence"/>
</dbReference>
<evidence type="ECO:0000256" key="1">
    <source>
        <dbReference type="SAM" id="Phobius"/>
    </source>
</evidence>
<protein>
    <submittedName>
        <fullName evidence="4">GldG family protein</fullName>
    </submittedName>
</protein>
<evidence type="ECO:0000259" key="3">
    <source>
        <dbReference type="Pfam" id="PF23357"/>
    </source>
</evidence>
<keyword evidence="5" id="KW-1185">Reference proteome</keyword>
<keyword evidence="1" id="KW-0472">Membrane</keyword>
<evidence type="ECO:0000259" key="2">
    <source>
        <dbReference type="Pfam" id="PF09822"/>
    </source>
</evidence>
<name>A0A938X7E0_9FIRM</name>
<gene>
    <name evidence="4" type="ORF">H6A12_09010</name>
</gene>
<keyword evidence="1" id="KW-1133">Transmembrane helix</keyword>
<dbReference type="Pfam" id="PF23357">
    <property type="entry name" value="DUF7088"/>
    <property type="match status" value="1"/>
</dbReference>
<comment type="caution">
    <text evidence="4">The sequence shown here is derived from an EMBL/GenBank/DDBJ whole genome shotgun (WGS) entry which is preliminary data.</text>
</comment>
<dbReference type="AlphaFoldDB" id="A0A938X7E0"/>
<dbReference type="RefSeq" id="WP_204447081.1">
    <property type="nucleotide sequence ID" value="NZ_JACJKY010000014.1"/>
</dbReference>
<dbReference type="InterPro" id="IPR019196">
    <property type="entry name" value="ABC_transp_unknown"/>
</dbReference>
<feature type="domain" description="ABC-type uncharacterised transport system" evidence="2">
    <location>
        <begin position="198"/>
        <end position="422"/>
    </location>
</feature>
<reference evidence="4" key="2">
    <citation type="journal article" date="2021" name="Sci. Rep.">
        <title>The distribution of antibiotic resistance genes in chicken gut microbiota commensals.</title>
        <authorList>
            <person name="Juricova H."/>
            <person name="Matiasovicova J."/>
            <person name="Kubasova T."/>
            <person name="Cejkova D."/>
            <person name="Rychlik I."/>
        </authorList>
    </citation>
    <scope>NUCLEOTIDE SEQUENCE</scope>
    <source>
        <strain evidence="4">An559</strain>
    </source>
</reference>
<proteinExistence type="predicted"/>